<sequence length="129" mass="14621">MRLYFAVSTIALLATHQVDAAYQKEWELFGVPGGIDFFLVFNFVAVFVLLMSLIKLASVPRANFLWRYLIPIMGLFTVTIHSIFMLKGHSEFTQIGSISILVLLLLSSATEVYLENSLSQRIKEYPDTL</sequence>
<keyword evidence="1" id="KW-0812">Transmembrane</keyword>
<dbReference type="KEGG" id="psti:SOO65_20270"/>
<dbReference type="AlphaFoldDB" id="A0AAX4HNX9"/>
<evidence type="ECO:0000313" key="3">
    <source>
        <dbReference type="Proteomes" id="UP001324634"/>
    </source>
</evidence>
<dbReference type="RefSeq" id="WP_321394966.1">
    <property type="nucleotide sequence ID" value="NZ_CP139487.1"/>
</dbReference>
<dbReference type="Proteomes" id="UP001324634">
    <property type="component" value="Chromosome"/>
</dbReference>
<proteinExistence type="predicted"/>
<keyword evidence="1" id="KW-0472">Membrane</keyword>
<feature type="transmembrane region" description="Helical" evidence="1">
    <location>
        <begin position="92"/>
        <end position="114"/>
    </location>
</feature>
<keyword evidence="3" id="KW-1185">Reference proteome</keyword>
<evidence type="ECO:0000313" key="2">
    <source>
        <dbReference type="EMBL" id="WPU65035.1"/>
    </source>
</evidence>
<keyword evidence="1" id="KW-1133">Transmembrane helix</keyword>
<dbReference type="InterPro" id="IPR046559">
    <property type="entry name" value="DUF6713"/>
</dbReference>
<feature type="transmembrane region" description="Helical" evidence="1">
    <location>
        <begin position="30"/>
        <end position="53"/>
    </location>
</feature>
<name>A0AAX4HNX9_9BACT</name>
<evidence type="ECO:0000256" key="1">
    <source>
        <dbReference type="SAM" id="Phobius"/>
    </source>
</evidence>
<dbReference type="Pfam" id="PF20460">
    <property type="entry name" value="DUF6713"/>
    <property type="match status" value="1"/>
</dbReference>
<feature type="transmembrane region" description="Helical" evidence="1">
    <location>
        <begin position="65"/>
        <end position="86"/>
    </location>
</feature>
<gene>
    <name evidence="2" type="ORF">SOO65_20270</name>
</gene>
<accession>A0AAX4HNX9</accession>
<protein>
    <submittedName>
        <fullName evidence="2">DUF6713 family protein</fullName>
    </submittedName>
</protein>
<organism evidence="2 3">
    <name type="scientific">Peredibacter starrii</name>
    <dbReference type="NCBI Taxonomy" id="28202"/>
    <lineage>
        <taxon>Bacteria</taxon>
        <taxon>Pseudomonadati</taxon>
        <taxon>Bdellovibrionota</taxon>
        <taxon>Bacteriovoracia</taxon>
        <taxon>Bacteriovoracales</taxon>
        <taxon>Bacteriovoracaceae</taxon>
        <taxon>Peredibacter</taxon>
    </lineage>
</organism>
<dbReference type="EMBL" id="CP139487">
    <property type="protein sequence ID" value="WPU65035.1"/>
    <property type="molecule type" value="Genomic_DNA"/>
</dbReference>
<reference evidence="2 3" key="1">
    <citation type="submission" date="2023-11" db="EMBL/GenBank/DDBJ databases">
        <title>Peredibacter starrii A3.12.</title>
        <authorList>
            <person name="Mitchell R.J."/>
        </authorList>
    </citation>
    <scope>NUCLEOTIDE SEQUENCE [LARGE SCALE GENOMIC DNA]</scope>
    <source>
        <strain evidence="2 3">A3.12</strain>
    </source>
</reference>